<name>A0A8H7UQ66_9FUNG</name>
<evidence type="ECO:0000313" key="13">
    <source>
        <dbReference type="EMBL" id="KAG2188018.1"/>
    </source>
</evidence>
<evidence type="ECO:0000259" key="12">
    <source>
        <dbReference type="Pfam" id="PF19282"/>
    </source>
</evidence>
<proteinExistence type="inferred from homology"/>
<dbReference type="InterPro" id="IPR040017">
    <property type="entry name" value="XPOT"/>
</dbReference>
<dbReference type="Pfam" id="PF19282">
    <property type="entry name" value="Exportin-T"/>
    <property type="match status" value="1"/>
</dbReference>
<dbReference type="InterPro" id="IPR013598">
    <property type="entry name" value="Exportin-1/Importin-b-like"/>
</dbReference>
<keyword evidence="4 9" id="KW-0813">Transport</keyword>
<dbReference type="EMBL" id="JAEPRA010000002">
    <property type="protein sequence ID" value="KAG2188018.1"/>
    <property type="molecule type" value="Genomic_DNA"/>
</dbReference>
<dbReference type="InterPro" id="IPR016024">
    <property type="entry name" value="ARM-type_fold"/>
</dbReference>
<comment type="similarity">
    <text evidence="2 9">Belongs to the exportin family.</text>
</comment>
<keyword evidence="7 9" id="KW-0694">RNA-binding</keyword>
<dbReference type="OrthoDB" id="26399at2759"/>
<evidence type="ECO:0000256" key="6">
    <source>
        <dbReference type="ARBA" id="ARBA00022555"/>
    </source>
</evidence>
<evidence type="ECO:0000256" key="9">
    <source>
        <dbReference type="RuleBase" id="RU366037"/>
    </source>
</evidence>
<evidence type="ECO:0000313" key="14">
    <source>
        <dbReference type="Proteomes" id="UP000612746"/>
    </source>
</evidence>
<evidence type="ECO:0000256" key="4">
    <source>
        <dbReference type="ARBA" id="ARBA00022448"/>
    </source>
</evidence>
<keyword evidence="6 9" id="KW-0820">tRNA-binding</keyword>
<dbReference type="GO" id="GO:0005643">
    <property type="term" value="C:nuclear pore"/>
    <property type="evidence" value="ECO:0007669"/>
    <property type="project" value="TreeGrafter"/>
</dbReference>
<feature type="domain" description="Importin N-terminal" evidence="10">
    <location>
        <begin position="58"/>
        <end position="125"/>
    </location>
</feature>
<keyword evidence="14" id="KW-1185">Reference proteome</keyword>
<organism evidence="13 14">
    <name type="scientific">Umbelopsis vinacea</name>
    <dbReference type="NCBI Taxonomy" id="44442"/>
    <lineage>
        <taxon>Eukaryota</taxon>
        <taxon>Fungi</taxon>
        <taxon>Fungi incertae sedis</taxon>
        <taxon>Mucoromycota</taxon>
        <taxon>Mucoromycotina</taxon>
        <taxon>Umbelopsidomycetes</taxon>
        <taxon>Umbelopsidales</taxon>
        <taxon>Umbelopsidaceae</taxon>
        <taxon>Umbelopsis</taxon>
    </lineage>
</organism>
<gene>
    <name evidence="13" type="ORF">INT44_000769</name>
</gene>
<dbReference type="Gene3D" id="1.25.10.10">
    <property type="entry name" value="Leucine-rich Repeat Variant"/>
    <property type="match status" value="1"/>
</dbReference>
<sequence length="1030" mass="116648">TFAIQLMDQIEQAVLCALSPNVDPALKLQASYPQHYVISNPISIFKKFASNLCLTLQANTYCEQIKDSPDGWQMCLSLFVKEPKAIPQARFFALQVLELTFQTRFDSLDQAAVSYIRQTLMEYVVREYGASNTSEPEVPFLRNKAAQILTLLFSNVYPTTWPTFFDELIALTETPSKSPTNAKATDFFLRVSLSVDEEIARQDIQRSRDQVNRNTLLKDAMRERDIPKLAAKWFEVLQEYRTRDAGIAELALGVIGSYVAWMDISLVVNDQVMTALYQMLGEEQLRIAACECLAEVVSKGMKPLDKLSLIQMLNITDTLTQLDLSDSDFGEHVAKLINVLGCELCQIYAENALPAEAKTAAYAFIEKTWPFLLKFLGDEYDDTSCAVLNFVNDTLSLYKKQKKARIPFIQSQWDFLLSLLGVIMMKMKYDEDTDWSDESDEPEEEALFMEMRKNLKVFADSIATINEELYVGYIRSMVLGTLEKYEAGASLDWREVELCLYTLYLFGESLGKSVMVFVDRQNERNLTPLGELVSRMVTSGVSSYPHPSVPLQFFENAVRYYQFFEVRPEGIPQVLAAFVDARGLHHPLKQVRSRCWYLFHRYVKGLSPKMNNFVEEVLSSMGDLLVIEAEIPVETNTSDGGKIPAASTFDSQQYLFETVGLLISLDSVPVAKQQEYLEIVLNPLVKGIQSSMSAERYNPEDELFTLQLHHYIQAIGAVAKGFPDVPKGGTCNRQWVPVFMQANEIILNVLQALNRFAVIRDAARFASGRLIGCLGGEMLPYLPSLINSLLNECLVNELVDFLPFISLIAHKFKPMIFNVLDELLLPLVKRVFDFLNTSPSGTDEALLLSDLRKAYLTFITNLFNYELEGVLVSDTNFPHFNMILQTILHFAKDSSDTSTQKMGFGIFLKMINSWIPSASPEAQNGTTTPVVGFSQYIYESVLPVCFEVPMNVSFNLGDGQALLVFGEISGIQKTMYTKQSVEYVEYIRTVFFPSIQCPPAISEEYCQAIQQLDLRDFKKYFQVQYRILGL</sequence>
<dbReference type="GO" id="GO:0071528">
    <property type="term" value="P:tRNA re-export from nucleus"/>
    <property type="evidence" value="ECO:0007669"/>
    <property type="project" value="UniProtKB-UniRule"/>
</dbReference>
<comment type="function">
    <text evidence="9">tRNA nucleus export receptor which facilitates tRNA translocation across the nuclear pore complex.</text>
</comment>
<dbReference type="GO" id="GO:0005737">
    <property type="term" value="C:cytoplasm"/>
    <property type="evidence" value="ECO:0007669"/>
    <property type="project" value="UniProtKB-SubCell"/>
</dbReference>
<feature type="non-terminal residue" evidence="13">
    <location>
        <position position="1"/>
    </location>
</feature>
<accession>A0A8H7UQ66</accession>
<dbReference type="AlphaFoldDB" id="A0A8H7UQ66"/>
<evidence type="ECO:0000256" key="2">
    <source>
        <dbReference type="ARBA" id="ARBA00009466"/>
    </source>
</evidence>
<dbReference type="Proteomes" id="UP000612746">
    <property type="component" value="Unassembled WGS sequence"/>
</dbReference>
<comment type="caution">
    <text evidence="13">The sequence shown here is derived from an EMBL/GenBank/DDBJ whole genome shotgun (WGS) entry which is preliminary data.</text>
</comment>
<keyword evidence="5 9" id="KW-0963">Cytoplasm</keyword>
<comment type="subcellular location">
    <subcellularLocation>
        <location evidence="1 9">Cytoplasm</location>
    </subcellularLocation>
    <subcellularLocation>
        <location evidence="9">Nucleus</location>
    </subcellularLocation>
    <text evidence="9">Shuttles between the nucleus and the cytoplasm.</text>
</comment>
<dbReference type="Pfam" id="PF08389">
    <property type="entry name" value="Xpo1"/>
    <property type="match status" value="1"/>
</dbReference>
<evidence type="ECO:0000259" key="11">
    <source>
        <dbReference type="Pfam" id="PF08389"/>
    </source>
</evidence>
<dbReference type="GO" id="GO:0016363">
    <property type="term" value="C:nuclear matrix"/>
    <property type="evidence" value="ECO:0007669"/>
    <property type="project" value="TreeGrafter"/>
</dbReference>
<feature type="domain" description="Exportin-1/Importin-beta-like" evidence="11">
    <location>
        <begin position="139"/>
        <end position="293"/>
    </location>
</feature>
<evidence type="ECO:0000256" key="7">
    <source>
        <dbReference type="ARBA" id="ARBA00022884"/>
    </source>
</evidence>
<dbReference type="InterPro" id="IPR045546">
    <property type="entry name" value="Exportin-T_C"/>
</dbReference>
<dbReference type="InterPro" id="IPR001494">
    <property type="entry name" value="Importin-beta_N"/>
</dbReference>
<dbReference type="Pfam" id="PF03810">
    <property type="entry name" value="IBN_N"/>
    <property type="match status" value="1"/>
</dbReference>
<dbReference type="GO" id="GO:0000049">
    <property type="term" value="F:tRNA binding"/>
    <property type="evidence" value="ECO:0007669"/>
    <property type="project" value="UniProtKB-UniRule"/>
</dbReference>
<dbReference type="PANTHER" id="PTHR15952:SF11">
    <property type="entry name" value="EXPORTIN-T"/>
    <property type="match status" value="1"/>
</dbReference>
<reference evidence="13" key="1">
    <citation type="submission" date="2020-12" db="EMBL/GenBank/DDBJ databases">
        <title>Metabolic potential, ecology and presence of endohyphal bacteria is reflected in genomic diversity of Mucoromycotina.</title>
        <authorList>
            <person name="Muszewska A."/>
            <person name="Okrasinska A."/>
            <person name="Steczkiewicz K."/>
            <person name="Drgas O."/>
            <person name="Orlowska M."/>
            <person name="Perlinska-Lenart U."/>
            <person name="Aleksandrzak-Piekarczyk T."/>
            <person name="Szatraj K."/>
            <person name="Zielenkiewicz U."/>
            <person name="Pilsyk S."/>
            <person name="Malc E."/>
            <person name="Mieczkowski P."/>
            <person name="Kruszewska J.S."/>
            <person name="Biernat P."/>
            <person name="Pawlowska J."/>
        </authorList>
    </citation>
    <scope>NUCLEOTIDE SEQUENCE</scope>
    <source>
        <strain evidence="13">WA0000051536</strain>
    </source>
</reference>
<protein>
    <recommendedName>
        <fullName evidence="3 9">Exportin-T</fullName>
    </recommendedName>
    <alternativeName>
        <fullName evidence="9">Exportin(tRNA)</fullName>
    </alternativeName>
    <alternativeName>
        <fullName evidence="9">tRNA exportin</fullName>
    </alternativeName>
</protein>
<evidence type="ECO:0000256" key="1">
    <source>
        <dbReference type="ARBA" id="ARBA00004496"/>
    </source>
</evidence>
<evidence type="ECO:0000256" key="3">
    <source>
        <dbReference type="ARBA" id="ARBA00018928"/>
    </source>
</evidence>
<dbReference type="InterPro" id="IPR011989">
    <property type="entry name" value="ARM-like"/>
</dbReference>
<evidence type="ECO:0000259" key="10">
    <source>
        <dbReference type="Pfam" id="PF03810"/>
    </source>
</evidence>
<dbReference type="GO" id="GO:0006886">
    <property type="term" value="P:intracellular protein transport"/>
    <property type="evidence" value="ECO:0007669"/>
    <property type="project" value="InterPro"/>
</dbReference>
<dbReference type="SUPFAM" id="SSF48371">
    <property type="entry name" value="ARM repeat"/>
    <property type="match status" value="1"/>
</dbReference>
<dbReference type="PANTHER" id="PTHR15952">
    <property type="entry name" value="EXPORTIN-T/LOS1"/>
    <property type="match status" value="1"/>
</dbReference>
<dbReference type="GO" id="GO:0031267">
    <property type="term" value="F:small GTPase binding"/>
    <property type="evidence" value="ECO:0007669"/>
    <property type="project" value="InterPro"/>
</dbReference>
<evidence type="ECO:0000256" key="8">
    <source>
        <dbReference type="ARBA" id="ARBA00023242"/>
    </source>
</evidence>
<keyword evidence="8 9" id="KW-0539">Nucleus</keyword>
<evidence type="ECO:0000256" key="5">
    <source>
        <dbReference type="ARBA" id="ARBA00022490"/>
    </source>
</evidence>
<feature type="domain" description="Exportin-T C-terminal" evidence="12">
    <location>
        <begin position="356"/>
        <end position="1024"/>
    </location>
</feature>